<comment type="caution">
    <text evidence="2">The sequence shown here is derived from an EMBL/GenBank/DDBJ whole genome shotgun (WGS) entry which is preliminary data.</text>
</comment>
<dbReference type="GO" id="GO:0051321">
    <property type="term" value="P:meiotic cell cycle"/>
    <property type="evidence" value="ECO:0007669"/>
    <property type="project" value="TreeGrafter"/>
</dbReference>
<dbReference type="SUPFAM" id="SSF50249">
    <property type="entry name" value="Nucleic acid-binding proteins"/>
    <property type="match status" value="1"/>
</dbReference>
<dbReference type="Gene3D" id="2.40.50.140">
    <property type="entry name" value="Nucleic acid-binding proteins"/>
    <property type="match status" value="1"/>
</dbReference>
<reference evidence="2" key="1">
    <citation type="submission" date="2019-12" db="EMBL/GenBank/DDBJ databases">
        <title>Genome sequencing and annotation of Brassica cretica.</title>
        <authorList>
            <person name="Studholme D.J."/>
            <person name="Sarris P."/>
        </authorList>
    </citation>
    <scope>NUCLEOTIDE SEQUENCE</scope>
    <source>
        <strain evidence="2">PFS-109/04</strain>
        <tissue evidence="2">Leaf</tissue>
    </source>
</reference>
<dbReference type="PANTHER" id="PTHR23273:SF113">
    <property type="entry name" value="REPLICATION FACTOR A C-TERMINAL DOMAIN-CONTAINING PROTEIN"/>
    <property type="match status" value="1"/>
</dbReference>
<dbReference type="EMBL" id="QGKX02000095">
    <property type="protein sequence ID" value="KAF3570507.1"/>
    <property type="molecule type" value="Genomic_DNA"/>
</dbReference>
<evidence type="ECO:0008006" key="4">
    <source>
        <dbReference type="Google" id="ProtNLM"/>
    </source>
</evidence>
<dbReference type="GO" id="GO:0006289">
    <property type="term" value="P:nucleotide-excision repair"/>
    <property type="evidence" value="ECO:0007669"/>
    <property type="project" value="TreeGrafter"/>
</dbReference>
<dbReference type="GO" id="GO:0007004">
    <property type="term" value="P:telomere maintenance via telomerase"/>
    <property type="evidence" value="ECO:0007669"/>
    <property type="project" value="TreeGrafter"/>
</dbReference>
<gene>
    <name evidence="2" type="ORF">F2Q69_00060563</name>
</gene>
<dbReference type="Proteomes" id="UP000712600">
    <property type="component" value="Unassembled WGS sequence"/>
</dbReference>
<dbReference type="InterPro" id="IPR012340">
    <property type="entry name" value="NA-bd_OB-fold"/>
</dbReference>
<evidence type="ECO:0000313" key="3">
    <source>
        <dbReference type="Proteomes" id="UP000712600"/>
    </source>
</evidence>
<accession>A0A8S9RCN9</accession>
<evidence type="ECO:0000313" key="2">
    <source>
        <dbReference type="EMBL" id="KAF3570507.1"/>
    </source>
</evidence>
<proteinExistence type="predicted"/>
<dbReference type="GO" id="GO:0003684">
    <property type="term" value="F:damaged DNA binding"/>
    <property type="evidence" value="ECO:0007669"/>
    <property type="project" value="TreeGrafter"/>
</dbReference>
<name>A0A8S9RCN9_BRACR</name>
<feature type="compositionally biased region" description="Basic and acidic residues" evidence="1">
    <location>
        <begin position="184"/>
        <end position="213"/>
    </location>
</feature>
<sequence length="213" mass="23161">MDVANRVNAEIVTKAETATIGELLSYMKQKEAKVAWFKCSATIDDVMSGLAWYYIACGGCKTKATKGPTTLMCKKYLTKLSFYDNNDHASFVLLSDAGFDLTGKKASALVESYFEANESVGDDHVVPVPQALIDTIGQTRTFIIKISQHNLDGKTQALTVTKVLSPEIPAPEGIIEENVDEVPVEERGESADETVKRSSDVIESGETKRAKCG</sequence>
<dbReference type="GO" id="GO:0005662">
    <property type="term" value="C:DNA replication factor A complex"/>
    <property type="evidence" value="ECO:0007669"/>
    <property type="project" value="TreeGrafter"/>
</dbReference>
<dbReference type="PANTHER" id="PTHR23273">
    <property type="entry name" value="REPLICATION FACTOR A 1, RFA1"/>
    <property type="match status" value="1"/>
</dbReference>
<evidence type="ECO:0000256" key="1">
    <source>
        <dbReference type="SAM" id="MobiDB-lite"/>
    </source>
</evidence>
<organism evidence="2 3">
    <name type="scientific">Brassica cretica</name>
    <name type="common">Mustard</name>
    <dbReference type="NCBI Taxonomy" id="69181"/>
    <lineage>
        <taxon>Eukaryota</taxon>
        <taxon>Viridiplantae</taxon>
        <taxon>Streptophyta</taxon>
        <taxon>Embryophyta</taxon>
        <taxon>Tracheophyta</taxon>
        <taxon>Spermatophyta</taxon>
        <taxon>Magnoliopsida</taxon>
        <taxon>eudicotyledons</taxon>
        <taxon>Gunneridae</taxon>
        <taxon>Pentapetalae</taxon>
        <taxon>rosids</taxon>
        <taxon>malvids</taxon>
        <taxon>Brassicales</taxon>
        <taxon>Brassicaceae</taxon>
        <taxon>Brassiceae</taxon>
        <taxon>Brassica</taxon>
    </lineage>
</organism>
<dbReference type="AlphaFoldDB" id="A0A8S9RCN9"/>
<feature type="region of interest" description="Disordered" evidence="1">
    <location>
        <begin position="181"/>
        <end position="213"/>
    </location>
</feature>
<protein>
    <recommendedName>
        <fullName evidence="4">Replication factor A C-terminal domain-containing protein</fullName>
    </recommendedName>
</protein>
<dbReference type="GO" id="GO:0043047">
    <property type="term" value="F:single-stranded telomeric DNA binding"/>
    <property type="evidence" value="ECO:0007669"/>
    <property type="project" value="TreeGrafter"/>
</dbReference>
<dbReference type="GO" id="GO:0000724">
    <property type="term" value="P:double-strand break repair via homologous recombination"/>
    <property type="evidence" value="ECO:0007669"/>
    <property type="project" value="TreeGrafter"/>
</dbReference>